<evidence type="ECO:0000313" key="8">
    <source>
        <dbReference type="EMBL" id="CAB4540914.1"/>
    </source>
</evidence>
<evidence type="ECO:0000256" key="6">
    <source>
        <dbReference type="SAM" id="Phobius"/>
    </source>
</evidence>
<evidence type="ECO:0000259" key="7">
    <source>
        <dbReference type="Pfam" id="PF09335"/>
    </source>
</evidence>
<accession>A0A6J6BQA8</accession>
<feature type="transmembrane region" description="Helical" evidence="6">
    <location>
        <begin position="131"/>
        <end position="152"/>
    </location>
</feature>
<reference evidence="8" key="1">
    <citation type="submission" date="2020-05" db="EMBL/GenBank/DDBJ databases">
        <authorList>
            <person name="Chiriac C."/>
            <person name="Salcher M."/>
            <person name="Ghai R."/>
            <person name="Kavagutti S V."/>
        </authorList>
    </citation>
    <scope>NUCLEOTIDE SEQUENCE</scope>
</reference>
<evidence type="ECO:0000256" key="2">
    <source>
        <dbReference type="ARBA" id="ARBA00022475"/>
    </source>
</evidence>
<evidence type="ECO:0000256" key="4">
    <source>
        <dbReference type="ARBA" id="ARBA00022989"/>
    </source>
</evidence>
<sequence>MNSLTTTTSLALESSDLPWLDANAIIAQFGQFAPYAVAFIIFIETAFILTSFLPGDSLLFVLGITLAATTDFPIWLAIPLVIASAFAGSQVGYVTGSAVGPVLFERRHTWIFNPTFVAKAHGYFDKFGPRAIILARFVPIVRALVPMLAGISKTDRRTFLIYNLVGAFIWVTGLVGIGYLLGEVPFVANHIDTAILVVIIVTSLPFPLELLREWIIRKRQG</sequence>
<keyword evidence="3 6" id="KW-0812">Transmembrane</keyword>
<feature type="transmembrane region" description="Helical" evidence="6">
    <location>
        <begin position="193"/>
        <end position="211"/>
    </location>
</feature>
<dbReference type="EMBL" id="CAEZSG010000108">
    <property type="protein sequence ID" value="CAB4540914.1"/>
    <property type="molecule type" value="Genomic_DNA"/>
</dbReference>
<evidence type="ECO:0000256" key="5">
    <source>
        <dbReference type="ARBA" id="ARBA00023136"/>
    </source>
</evidence>
<name>A0A6J6BQA8_9ZZZZ</name>
<organism evidence="8">
    <name type="scientific">freshwater metagenome</name>
    <dbReference type="NCBI Taxonomy" id="449393"/>
    <lineage>
        <taxon>unclassified sequences</taxon>
        <taxon>metagenomes</taxon>
        <taxon>ecological metagenomes</taxon>
    </lineage>
</organism>
<comment type="subcellular location">
    <subcellularLocation>
        <location evidence="1">Cell membrane</location>
        <topology evidence="1">Multi-pass membrane protein</topology>
    </subcellularLocation>
</comment>
<gene>
    <name evidence="8" type="ORF">UFOPK1413_00727</name>
</gene>
<feature type="transmembrane region" description="Helical" evidence="6">
    <location>
        <begin position="159"/>
        <end position="181"/>
    </location>
</feature>
<dbReference type="PANTHER" id="PTHR30353">
    <property type="entry name" value="INNER MEMBRANE PROTEIN DEDA-RELATED"/>
    <property type="match status" value="1"/>
</dbReference>
<protein>
    <submittedName>
        <fullName evidence="8">Unannotated protein</fullName>
    </submittedName>
</protein>
<evidence type="ECO:0000256" key="3">
    <source>
        <dbReference type="ARBA" id="ARBA00022692"/>
    </source>
</evidence>
<dbReference type="InterPro" id="IPR032816">
    <property type="entry name" value="VTT_dom"/>
</dbReference>
<keyword evidence="4 6" id="KW-1133">Transmembrane helix</keyword>
<dbReference type="AlphaFoldDB" id="A0A6J6BQA8"/>
<keyword evidence="5 6" id="KW-0472">Membrane</keyword>
<dbReference type="Pfam" id="PF09335">
    <property type="entry name" value="VTT_dom"/>
    <property type="match status" value="1"/>
</dbReference>
<evidence type="ECO:0000256" key="1">
    <source>
        <dbReference type="ARBA" id="ARBA00004651"/>
    </source>
</evidence>
<dbReference type="GO" id="GO:0005886">
    <property type="term" value="C:plasma membrane"/>
    <property type="evidence" value="ECO:0007669"/>
    <property type="project" value="UniProtKB-SubCell"/>
</dbReference>
<proteinExistence type="predicted"/>
<dbReference type="PANTHER" id="PTHR30353:SF0">
    <property type="entry name" value="TRANSMEMBRANE PROTEIN"/>
    <property type="match status" value="1"/>
</dbReference>
<feature type="domain" description="VTT" evidence="7">
    <location>
        <begin position="53"/>
        <end position="179"/>
    </location>
</feature>
<keyword evidence="2" id="KW-1003">Cell membrane</keyword>
<feature type="transmembrane region" description="Helical" evidence="6">
    <location>
        <begin position="60"/>
        <end position="87"/>
    </location>
</feature>
<feature type="transmembrane region" description="Helical" evidence="6">
    <location>
        <begin position="32"/>
        <end position="53"/>
    </location>
</feature>
<dbReference type="InterPro" id="IPR032818">
    <property type="entry name" value="DedA-like"/>
</dbReference>